<dbReference type="AlphaFoldDB" id="A0AAX3EFU1"/>
<evidence type="ECO:0000313" key="2">
    <source>
        <dbReference type="EMBL" id="UYV96037.1"/>
    </source>
</evidence>
<dbReference type="Pfam" id="PF01368">
    <property type="entry name" value="DHH"/>
    <property type="match status" value="1"/>
</dbReference>
<dbReference type="InterPro" id="IPR038763">
    <property type="entry name" value="DHH_sf"/>
</dbReference>
<gene>
    <name evidence="2" type="ORF">NL394_13195</name>
</gene>
<sequence length="641" mass="70870">MTILQTVDDHSLTDDGVDLFTLMCQRRGWTDEYLREIESAEHDELLGLAEMVEALEDARTAGHKVTIAPDFDMDGISSGVLGYAGLSELGFDVELHLPDYRRGHDLTPEDIAEIAATWPDTKVLLTCDGGVNSHRGIAAARAMGWKTLVTDHHEELEPGSSADVTVDPCRMDETYANTGICGAHVLYQVLEAYARVHRPEKLWEIRLLRLFAGLGTVSDVMPVLYENRQLVRDSLSIARLLYAPAPRTVPTPWGFDPDPEAIDVGQATLMHLLRVDPHHPAFVRAFEGFAVLLKAFGQAGKVRDIDSIDEGFYGFYLAPAMNSPRRTGDPLAPCFGVFTAPDQDLMLEAAHQVIATNESRKELVEVHTRELEEGDQPLAPWVYFSEAYPGMYGLLANRLMERHGHPVVVLNRPAGPDDYVGGSGRAPSWFGIIDTLEHQDGMRAIGHQQACGVKVDRAELLDGLVEALREATQVALLAVVQDERRADLVLGPDRDCDAGLDDLEPLVGFVRRVEALRPFGHGFVEPVVEIAVEPLGLRVDRIGSDTDCGHERTDANLMTNARGYRVCRLCKKHLRLVTRSGLSCLWWNVAEEKEPEISALTRSASRTEVGTLRFLAKLQLNTFRGETRVQAVIEEQIPASA</sequence>
<reference evidence="2" key="1">
    <citation type="submission" date="2022-07" db="EMBL/GenBank/DDBJ databases">
        <authorList>
            <person name="Wu T."/>
        </authorList>
    </citation>
    <scope>NUCLEOTIDE SEQUENCE</scope>
    <source>
        <strain evidence="2">SD-1</strain>
    </source>
</reference>
<dbReference type="GO" id="GO:0004527">
    <property type="term" value="F:exonuclease activity"/>
    <property type="evidence" value="ECO:0007669"/>
    <property type="project" value="UniProtKB-KW"/>
</dbReference>
<dbReference type="Gene3D" id="2.40.50.460">
    <property type="match status" value="1"/>
</dbReference>
<accession>A0AAX3EFU1</accession>
<protein>
    <submittedName>
        <fullName evidence="2">DHH family phosphoesterase</fullName>
    </submittedName>
</protein>
<evidence type="ECO:0000259" key="1">
    <source>
        <dbReference type="Pfam" id="PF01368"/>
    </source>
</evidence>
<dbReference type="SUPFAM" id="SSF64182">
    <property type="entry name" value="DHH phosphoesterases"/>
    <property type="match status" value="1"/>
</dbReference>
<dbReference type="RefSeq" id="WP_069695045.1">
    <property type="nucleotide sequence ID" value="NZ_CP043010.1"/>
</dbReference>
<dbReference type="Gene3D" id="3.90.1640.30">
    <property type="match status" value="1"/>
</dbReference>
<feature type="domain" description="DDH" evidence="1">
    <location>
        <begin position="64"/>
        <end position="200"/>
    </location>
</feature>
<dbReference type="Proteomes" id="UP001163293">
    <property type="component" value="Chromosome"/>
</dbReference>
<dbReference type="InterPro" id="IPR001667">
    <property type="entry name" value="DDH_dom"/>
</dbReference>
<dbReference type="PANTHER" id="PTHR30255">
    <property type="entry name" value="SINGLE-STRANDED-DNA-SPECIFIC EXONUCLEASE RECJ"/>
    <property type="match status" value="1"/>
</dbReference>
<dbReference type="EMBL" id="CP101185">
    <property type="protein sequence ID" value="UYV96037.1"/>
    <property type="molecule type" value="Genomic_DNA"/>
</dbReference>
<evidence type="ECO:0000313" key="3">
    <source>
        <dbReference type="Proteomes" id="UP001163293"/>
    </source>
</evidence>
<proteinExistence type="predicted"/>
<keyword evidence="3" id="KW-1185">Reference proteome</keyword>
<dbReference type="PANTHER" id="PTHR30255:SF2">
    <property type="entry name" value="SINGLE-STRANDED-DNA-SPECIFIC EXONUCLEASE RECJ"/>
    <property type="match status" value="1"/>
</dbReference>
<dbReference type="InterPro" id="IPR051673">
    <property type="entry name" value="SSDNA_exonuclease_RecJ"/>
</dbReference>
<name>A0AAX3EFU1_PAEUR</name>
<organism evidence="2 3">
    <name type="scientific">Paenarthrobacter ureafaciens</name>
    <dbReference type="NCBI Taxonomy" id="37931"/>
    <lineage>
        <taxon>Bacteria</taxon>
        <taxon>Bacillati</taxon>
        <taxon>Actinomycetota</taxon>
        <taxon>Actinomycetes</taxon>
        <taxon>Micrococcales</taxon>
        <taxon>Micrococcaceae</taxon>
        <taxon>Paenarthrobacter</taxon>
    </lineage>
</organism>